<dbReference type="Gene3D" id="3.30.710.10">
    <property type="entry name" value="Potassium Channel Kv1.1, Chain A"/>
    <property type="match status" value="1"/>
</dbReference>
<dbReference type="CDD" id="cd18186">
    <property type="entry name" value="BTB_POZ_ZBTB_KLHL-like"/>
    <property type="match status" value="1"/>
</dbReference>
<gene>
    <name evidence="2" type="ORF">PV10_01794</name>
</gene>
<dbReference type="Pfam" id="PF00651">
    <property type="entry name" value="BTB"/>
    <property type="match status" value="1"/>
</dbReference>
<dbReference type="InterPro" id="IPR000210">
    <property type="entry name" value="BTB/POZ_dom"/>
</dbReference>
<dbReference type="OMA" id="CHEAGLV"/>
<keyword evidence="3" id="KW-1185">Reference proteome</keyword>
<evidence type="ECO:0000259" key="1">
    <source>
        <dbReference type="PROSITE" id="PS50097"/>
    </source>
</evidence>
<dbReference type="STRING" id="212818.A0A0D1ZVT9"/>
<name>A0A0D1ZVT9_EXOME</name>
<dbReference type="SUPFAM" id="SSF54695">
    <property type="entry name" value="POZ domain"/>
    <property type="match status" value="1"/>
</dbReference>
<proteinExistence type="predicted"/>
<accession>A0A0D1ZVT9</accession>
<evidence type="ECO:0000313" key="3">
    <source>
        <dbReference type="Proteomes" id="UP000054302"/>
    </source>
</evidence>
<dbReference type="InterPro" id="IPR011333">
    <property type="entry name" value="SKP1/BTB/POZ_sf"/>
</dbReference>
<protein>
    <recommendedName>
        <fullName evidence="1">BTB domain-containing protein</fullName>
    </recommendedName>
</protein>
<dbReference type="RefSeq" id="XP_016229688.1">
    <property type="nucleotide sequence ID" value="XM_016366039.1"/>
</dbReference>
<dbReference type="OrthoDB" id="194443at2759"/>
<dbReference type="GeneID" id="27319639"/>
<dbReference type="HOGENOM" id="CLU_068279_4_0_1"/>
<dbReference type="PANTHER" id="PTHR47843:SF2">
    <property type="entry name" value="BTB DOMAIN-CONTAINING PROTEIN"/>
    <property type="match status" value="1"/>
</dbReference>
<organism evidence="2 3">
    <name type="scientific">Exophiala mesophila</name>
    <name type="common">Black yeast-like fungus</name>
    <dbReference type="NCBI Taxonomy" id="212818"/>
    <lineage>
        <taxon>Eukaryota</taxon>
        <taxon>Fungi</taxon>
        <taxon>Dikarya</taxon>
        <taxon>Ascomycota</taxon>
        <taxon>Pezizomycotina</taxon>
        <taxon>Eurotiomycetes</taxon>
        <taxon>Chaetothyriomycetidae</taxon>
        <taxon>Chaetothyriales</taxon>
        <taxon>Herpotrichiellaceae</taxon>
        <taxon>Exophiala</taxon>
    </lineage>
</organism>
<dbReference type="VEuPathDB" id="FungiDB:PV10_01794"/>
<evidence type="ECO:0000313" key="2">
    <source>
        <dbReference type="EMBL" id="KIV98114.1"/>
    </source>
</evidence>
<sequence length="304" mass="34087">MGSWFRRLARFAHRRLFKARPRPDVNGNPAQLTGTSHSSNVHLILPTSAGASLAQAIPGFLASLREMPRENIADTTAATFAELLSGPLLDIYVGPEGRKWTLPRNLLSYHSPFFDETHVVNGEHRRIKDGQLDLRDEDPGAFQLLVKWVYQGKIDDVSWIPKDVKWDYAFTCQKLYLLCDTLELLDLKNLAIDQFRKGCHEAGLVPGPEEMKPIYQKTPPDSPFRRLVSKIAARQIMDPDSDKDASSYKECFAASPDFAVDVINAIKQSSGGSLFDDPTEGNSCRFHEHQAGESCQKTVKFKDP</sequence>
<dbReference type="PROSITE" id="PS50097">
    <property type="entry name" value="BTB"/>
    <property type="match status" value="1"/>
</dbReference>
<feature type="domain" description="BTB" evidence="1">
    <location>
        <begin position="89"/>
        <end position="158"/>
    </location>
</feature>
<dbReference type="PANTHER" id="PTHR47843">
    <property type="entry name" value="BTB DOMAIN-CONTAINING PROTEIN-RELATED"/>
    <property type="match status" value="1"/>
</dbReference>
<dbReference type="Proteomes" id="UP000054302">
    <property type="component" value="Unassembled WGS sequence"/>
</dbReference>
<reference evidence="2 3" key="1">
    <citation type="submission" date="2015-01" db="EMBL/GenBank/DDBJ databases">
        <title>The Genome Sequence of Exophiala mesophila CBS40295.</title>
        <authorList>
            <consortium name="The Broad Institute Genomics Platform"/>
            <person name="Cuomo C."/>
            <person name="de Hoog S."/>
            <person name="Gorbushina A."/>
            <person name="Stielow B."/>
            <person name="Teixiera M."/>
            <person name="Abouelleil A."/>
            <person name="Chapman S.B."/>
            <person name="Priest M."/>
            <person name="Young S.K."/>
            <person name="Wortman J."/>
            <person name="Nusbaum C."/>
            <person name="Birren B."/>
        </authorList>
    </citation>
    <scope>NUCLEOTIDE SEQUENCE [LARGE SCALE GENOMIC DNA]</scope>
    <source>
        <strain evidence="2 3">CBS 40295</strain>
    </source>
</reference>
<dbReference type="AlphaFoldDB" id="A0A0D1ZVT9"/>
<dbReference type="EMBL" id="KN847520">
    <property type="protein sequence ID" value="KIV98114.1"/>
    <property type="molecule type" value="Genomic_DNA"/>
</dbReference>